<organism evidence="2 3">
    <name type="scientific">Aliivibrio salmonicida (strain LFI1238)</name>
    <name type="common">Vibrio salmonicida (strain LFI1238)</name>
    <dbReference type="NCBI Taxonomy" id="316275"/>
    <lineage>
        <taxon>Bacteria</taxon>
        <taxon>Pseudomonadati</taxon>
        <taxon>Pseudomonadota</taxon>
        <taxon>Gammaproteobacteria</taxon>
        <taxon>Vibrionales</taxon>
        <taxon>Vibrionaceae</taxon>
        <taxon>Aliivibrio</taxon>
    </lineage>
</organism>
<gene>
    <name evidence="2" type="ordered locus">VSAL_p840_41</name>
</gene>
<dbReference type="EMBL" id="FM178381">
    <property type="protein sequence ID" value="CAQ81900.1"/>
    <property type="molecule type" value="Genomic_DNA"/>
</dbReference>
<keyword evidence="2" id="KW-0614">Plasmid</keyword>
<dbReference type="Gene3D" id="1.10.10.2830">
    <property type="match status" value="1"/>
</dbReference>
<name>B6ET12_ALISL</name>
<dbReference type="NCBIfam" id="TIGR00180">
    <property type="entry name" value="parB_part"/>
    <property type="match status" value="1"/>
</dbReference>
<dbReference type="RefSeq" id="WP_012548879.1">
    <property type="nucleotide sequence ID" value="NC_011311.1"/>
</dbReference>
<dbReference type="HOGENOM" id="CLU_074338_0_0_6"/>
<keyword evidence="1" id="KW-0238">DNA-binding</keyword>
<dbReference type="KEGG" id="vsa:VSAL_p840_41"/>
<keyword evidence="3" id="KW-1185">Reference proteome</keyword>
<dbReference type="PANTHER" id="PTHR38973">
    <property type="entry name" value="PLASMID PARTITIONING CONTROL PROTEIN-RELATED"/>
    <property type="match status" value="1"/>
</dbReference>
<protein>
    <submittedName>
        <fullName evidence="2">Plasmid partition protein B</fullName>
    </submittedName>
</protein>
<sequence>MAKKKTKTNAQIAEEAAMLAGVSTSTYQKSIQHVEKLQQAFEGGRSNLTLTFGERNVKFELRTLPNAVIETETIVSKENERSQNFVSRLSVIKLTQAIEKEGQKYPAIGQISGELIEILDGSQRRSACYYAGHDLLVWVTKEQLDNETKRTTSVTANTYKPLSLIEKGKQYQNLINEGTYNNPTQLATALGLNRGLVSECLKAASLPDWLIDIIPSPSDLGRPTIIKLSKFINELDENELSEVVLLATNLKEKTEQLRLNAIDADKVNGDVVQMIMSINNKKSIVSKVAFTSLTDGSRAKAILDNGDLMLNIKNVGDECLAELKDILAKYGLPSI</sequence>
<evidence type="ECO:0000313" key="2">
    <source>
        <dbReference type="EMBL" id="CAQ81900.1"/>
    </source>
</evidence>
<reference evidence="2 3" key="1">
    <citation type="journal article" date="2008" name="BMC Genomics">
        <title>The genome sequence of the fish pathogen Aliivibrio salmonicida strain LFI1238 shows extensive evidence of gene decay.</title>
        <authorList>
            <person name="Hjerde E."/>
            <person name="Lorentzen M.S."/>
            <person name="Holden M.T."/>
            <person name="Seeger K."/>
            <person name="Paulsen S."/>
            <person name="Bason N."/>
            <person name="Churcher C."/>
            <person name="Harris D."/>
            <person name="Norbertczak H."/>
            <person name="Quail M.A."/>
            <person name="Sanders S."/>
            <person name="Thurston S."/>
            <person name="Parkhill J."/>
            <person name="Willassen N.P."/>
            <person name="Thomson N.R."/>
        </authorList>
    </citation>
    <scope>NUCLEOTIDE SEQUENCE [LARGE SCALE GENOMIC DNA]</scope>
    <source>
        <strain evidence="2 3">LFI1238</strain>
    </source>
</reference>
<dbReference type="Proteomes" id="UP000001730">
    <property type="component" value="Plasmid pVSAL840"/>
</dbReference>
<evidence type="ECO:0000256" key="1">
    <source>
        <dbReference type="ARBA" id="ARBA00023125"/>
    </source>
</evidence>
<accession>B6ET12</accession>
<proteinExistence type="predicted"/>
<dbReference type="GO" id="GO:0003677">
    <property type="term" value="F:DNA binding"/>
    <property type="evidence" value="ECO:0007669"/>
    <property type="project" value="UniProtKB-KW"/>
</dbReference>
<dbReference type="AlphaFoldDB" id="B6ET12"/>
<evidence type="ECO:0000313" key="3">
    <source>
        <dbReference type="Proteomes" id="UP000001730"/>
    </source>
</evidence>
<dbReference type="SUPFAM" id="SSF109709">
    <property type="entry name" value="KorB DNA-binding domain-like"/>
    <property type="match status" value="1"/>
</dbReference>
<dbReference type="InterPro" id="IPR004437">
    <property type="entry name" value="ParB/RepB/Spo0J"/>
</dbReference>
<dbReference type="InterPro" id="IPR036086">
    <property type="entry name" value="ParB/Sulfiredoxin_sf"/>
</dbReference>
<dbReference type="CDD" id="cd16394">
    <property type="entry name" value="sopB_N"/>
    <property type="match status" value="1"/>
</dbReference>
<dbReference type="SUPFAM" id="SSF110849">
    <property type="entry name" value="ParB/Sulfiredoxin"/>
    <property type="match status" value="1"/>
</dbReference>
<dbReference type="PANTHER" id="PTHR38973:SF2">
    <property type="entry name" value="PARB_REPB_SPO0J FAMILY PLASMID PARTITION PROTEIN"/>
    <property type="match status" value="1"/>
</dbReference>
<geneLocation type="plasmid" evidence="2 3">
    <name>pVSAL840</name>
</geneLocation>